<organism evidence="3 4">
    <name type="scientific">Ochrobactrum quorumnocens</name>
    <dbReference type="NCBI Taxonomy" id="271865"/>
    <lineage>
        <taxon>Bacteria</taxon>
        <taxon>Pseudomonadati</taxon>
        <taxon>Pseudomonadota</taxon>
        <taxon>Alphaproteobacteria</taxon>
        <taxon>Hyphomicrobiales</taxon>
        <taxon>Brucellaceae</taxon>
        <taxon>Brucella/Ochrobactrum group</taxon>
        <taxon>Ochrobactrum</taxon>
    </lineage>
</organism>
<dbReference type="InterPro" id="IPR006342">
    <property type="entry name" value="FkbM_mtfrase"/>
</dbReference>
<dbReference type="GO" id="GO:0032259">
    <property type="term" value="P:methylation"/>
    <property type="evidence" value="ECO:0007669"/>
    <property type="project" value="UniProtKB-KW"/>
</dbReference>
<dbReference type="Gene3D" id="3.40.50.150">
    <property type="entry name" value="Vaccinia Virus protein VP39"/>
    <property type="match status" value="1"/>
</dbReference>
<gene>
    <name evidence="3" type="ORF">F3W84_14890</name>
</gene>
<evidence type="ECO:0000313" key="3">
    <source>
        <dbReference type="EMBL" id="KAA9367091.1"/>
    </source>
</evidence>
<dbReference type="AlphaFoldDB" id="A0A5N1JXV2"/>
<proteinExistence type="predicted"/>
<name>A0A5N1JXV2_9HYPH</name>
<dbReference type="NCBIfam" id="TIGR01444">
    <property type="entry name" value="fkbM_fam"/>
    <property type="match status" value="1"/>
</dbReference>
<keyword evidence="4" id="KW-1185">Reference proteome</keyword>
<dbReference type="InterPro" id="IPR029063">
    <property type="entry name" value="SAM-dependent_MTases_sf"/>
</dbReference>
<sequence length="259" mass="27771">MSHSAGGGPANQLGQGPSQTRLRHHAGNPGKDVLNVHGIRVPITSQEVSRVIWQALESQSYEAKEARSVFKAVKPGDRVLELGAGIGIITAVIAGIANVTIWAFEANPATAALAARVIAANEIHNVVLNQGILTAGQPRSHAFYVRQDLWMSSMDETQGPYQSCIELPSANIDDFITAHAINVLVMDIEGAERDLLCNAELAGIERIFLELHDHLYGLAGIRDITQALTGKGFAYDPRGSQGPCVLFAKDDGARLYCPD</sequence>
<comment type="caution">
    <text evidence="3">The sequence shown here is derived from an EMBL/GenBank/DDBJ whole genome shotgun (WGS) entry which is preliminary data.</text>
</comment>
<accession>A0A5N1JXV2</accession>
<dbReference type="GO" id="GO:0008168">
    <property type="term" value="F:methyltransferase activity"/>
    <property type="evidence" value="ECO:0007669"/>
    <property type="project" value="UniProtKB-KW"/>
</dbReference>
<feature type="region of interest" description="Disordered" evidence="1">
    <location>
        <begin position="1"/>
        <end position="31"/>
    </location>
</feature>
<reference evidence="3 4" key="1">
    <citation type="submission" date="2019-09" db="EMBL/GenBank/DDBJ databases">
        <title>Biological control of the noxious weed angled onion (Allium triquetrum) thwarted by endophytic bacteria in Victoria, Australia.</title>
        <authorList>
            <person name="Tehranchian P."/>
            <person name="Adair R.J."/>
            <person name="Van T.H."/>
            <person name="Morrison P.D."/>
            <person name="Williams H."/>
            <person name="Lawrie A.C."/>
        </authorList>
    </citation>
    <scope>NUCLEOTIDE SEQUENCE [LARGE SCALE GENOMIC DNA]</scope>
    <source>
        <strain evidence="3 4">RPTAtOch1</strain>
    </source>
</reference>
<evidence type="ECO:0000256" key="1">
    <source>
        <dbReference type="SAM" id="MobiDB-lite"/>
    </source>
</evidence>
<dbReference type="SUPFAM" id="SSF53335">
    <property type="entry name" value="S-adenosyl-L-methionine-dependent methyltransferases"/>
    <property type="match status" value="1"/>
</dbReference>
<protein>
    <submittedName>
        <fullName evidence="3">FkbM family methyltransferase</fullName>
    </submittedName>
</protein>
<keyword evidence="3" id="KW-0489">Methyltransferase</keyword>
<feature type="domain" description="Methyltransferase FkbM" evidence="2">
    <location>
        <begin position="100"/>
        <end position="233"/>
    </location>
</feature>
<dbReference type="EMBL" id="VYXQ01000014">
    <property type="protein sequence ID" value="KAA9367091.1"/>
    <property type="molecule type" value="Genomic_DNA"/>
</dbReference>
<keyword evidence="3" id="KW-0808">Transferase</keyword>
<dbReference type="Proteomes" id="UP000327108">
    <property type="component" value="Unassembled WGS sequence"/>
</dbReference>
<evidence type="ECO:0000313" key="4">
    <source>
        <dbReference type="Proteomes" id="UP000327108"/>
    </source>
</evidence>
<dbReference type="Pfam" id="PF05050">
    <property type="entry name" value="Methyltransf_21"/>
    <property type="match status" value="1"/>
</dbReference>
<evidence type="ECO:0000259" key="2">
    <source>
        <dbReference type="Pfam" id="PF05050"/>
    </source>
</evidence>